<evidence type="ECO:0000313" key="3">
    <source>
        <dbReference type="EMBL" id="TPW27984.1"/>
    </source>
</evidence>
<sequence length="382" mass="42964">MALPDSITVVARYNALVDSGRVEKDPAQKALAAALDRVLDGVRSHRVARKSSALGWLFASRREEPRTIEGLYIHGPVGRGKTMLMDIFFKLVPAKRKRRTHFNTFMNDAHERIHAYRQKVKAGEVKDSDPIPPVADDLMAEGWVLCFDEFAVSDITDAMLLSRLFSELFSRGCVLVATSNVAPRDLYRDGLNRDLFLPFIDLLENHARVFNLQARTDYRLEKTANLPVYHAPLDEEARSAMDSAWQQVTAGKTVRGEELTVKGHAVPVPQAAGTSARFSFEELCARPLGPADYAAIAERFSTVFLDGVPKLAERQRNEAKRFIALVDTFYDRHVRLFVSAEAEPDGLMETEGTTEAFEFERAASRLIEMRSRDYLDGRRSTI</sequence>
<dbReference type="Gene3D" id="3.40.50.300">
    <property type="entry name" value="P-loop containing nucleotide triphosphate hydrolases"/>
    <property type="match status" value="1"/>
</dbReference>
<accession>A0A506U4K9</accession>
<dbReference type="OrthoDB" id="9774491at2"/>
<keyword evidence="1" id="KW-0547">Nucleotide-binding</keyword>
<reference evidence="3 4" key="1">
    <citation type="submission" date="2019-06" db="EMBL/GenBank/DDBJ databases">
        <authorList>
            <person name="Li M."/>
        </authorList>
    </citation>
    <scope>NUCLEOTIDE SEQUENCE [LARGE SCALE GENOMIC DNA]</scope>
    <source>
        <strain evidence="3 4">BGMRC6574</strain>
    </source>
</reference>
<dbReference type="GO" id="GO:0005524">
    <property type="term" value="F:ATP binding"/>
    <property type="evidence" value="ECO:0007669"/>
    <property type="project" value="UniProtKB-KW"/>
</dbReference>
<protein>
    <submittedName>
        <fullName evidence="3">AFG1 family ATPase</fullName>
    </submittedName>
</protein>
<dbReference type="PANTHER" id="PTHR12169">
    <property type="entry name" value="ATPASE N2B"/>
    <property type="match status" value="1"/>
</dbReference>
<dbReference type="PANTHER" id="PTHR12169:SF6">
    <property type="entry name" value="AFG1-LIKE ATPASE"/>
    <property type="match status" value="1"/>
</dbReference>
<dbReference type="SUPFAM" id="SSF52540">
    <property type="entry name" value="P-loop containing nucleoside triphosphate hydrolases"/>
    <property type="match status" value="1"/>
</dbReference>
<dbReference type="GO" id="GO:0016887">
    <property type="term" value="F:ATP hydrolysis activity"/>
    <property type="evidence" value="ECO:0007669"/>
    <property type="project" value="InterPro"/>
</dbReference>
<dbReference type="NCBIfam" id="NF040713">
    <property type="entry name" value="ZapE"/>
    <property type="match status" value="1"/>
</dbReference>
<dbReference type="RefSeq" id="WP_141167030.1">
    <property type="nucleotide sequence ID" value="NZ_VHLH01000018.1"/>
</dbReference>
<evidence type="ECO:0000313" key="4">
    <source>
        <dbReference type="Proteomes" id="UP000320314"/>
    </source>
</evidence>
<organism evidence="3 4">
    <name type="scientific">Pararhizobium mangrovi</name>
    <dbReference type="NCBI Taxonomy" id="2590452"/>
    <lineage>
        <taxon>Bacteria</taxon>
        <taxon>Pseudomonadati</taxon>
        <taxon>Pseudomonadota</taxon>
        <taxon>Alphaproteobacteria</taxon>
        <taxon>Hyphomicrobiales</taxon>
        <taxon>Rhizobiaceae</taxon>
        <taxon>Rhizobium/Agrobacterium group</taxon>
        <taxon>Pararhizobium</taxon>
    </lineage>
</organism>
<dbReference type="InterPro" id="IPR005654">
    <property type="entry name" value="ATPase_AFG1-like"/>
</dbReference>
<dbReference type="GO" id="GO:0005737">
    <property type="term" value="C:cytoplasm"/>
    <property type="evidence" value="ECO:0007669"/>
    <property type="project" value="TreeGrafter"/>
</dbReference>
<evidence type="ECO:0000256" key="1">
    <source>
        <dbReference type="ARBA" id="ARBA00022741"/>
    </source>
</evidence>
<evidence type="ECO:0000256" key="2">
    <source>
        <dbReference type="ARBA" id="ARBA00022840"/>
    </source>
</evidence>
<keyword evidence="4" id="KW-1185">Reference proteome</keyword>
<dbReference type="EMBL" id="VHLH01000018">
    <property type="protein sequence ID" value="TPW27984.1"/>
    <property type="molecule type" value="Genomic_DNA"/>
</dbReference>
<proteinExistence type="predicted"/>
<keyword evidence="2" id="KW-0067">ATP-binding</keyword>
<dbReference type="AlphaFoldDB" id="A0A506U4K9"/>
<dbReference type="InterPro" id="IPR027417">
    <property type="entry name" value="P-loop_NTPase"/>
</dbReference>
<name>A0A506U4K9_9HYPH</name>
<comment type="caution">
    <text evidence="3">The sequence shown here is derived from an EMBL/GenBank/DDBJ whole genome shotgun (WGS) entry which is preliminary data.</text>
</comment>
<gene>
    <name evidence="3" type="ORF">FJU11_10540</name>
</gene>
<dbReference type="Proteomes" id="UP000320314">
    <property type="component" value="Unassembled WGS sequence"/>
</dbReference>
<dbReference type="Pfam" id="PF03969">
    <property type="entry name" value="AFG1_ATPase"/>
    <property type="match status" value="1"/>
</dbReference>